<organism evidence="1 2">
    <name type="scientific">Caballeronia ptereochthonis</name>
    <dbReference type="NCBI Taxonomy" id="1777144"/>
    <lineage>
        <taxon>Bacteria</taxon>
        <taxon>Pseudomonadati</taxon>
        <taxon>Pseudomonadota</taxon>
        <taxon>Betaproteobacteria</taxon>
        <taxon>Burkholderiales</taxon>
        <taxon>Burkholderiaceae</taxon>
        <taxon>Caballeronia</taxon>
    </lineage>
</organism>
<evidence type="ECO:0000313" key="1">
    <source>
        <dbReference type="EMBL" id="SAK68944.1"/>
    </source>
</evidence>
<comment type="caution">
    <text evidence="1">The sequence shown here is derived from an EMBL/GenBank/DDBJ whole genome shotgun (WGS) entry which is preliminary data.</text>
</comment>
<protein>
    <submittedName>
        <fullName evidence="1">Uncharacterized protein</fullName>
    </submittedName>
</protein>
<dbReference type="Proteomes" id="UP000054978">
    <property type="component" value="Unassembled WGS sequence"/>
</dbReference>
<keyword evidence="2" id="KW-1185">Reference proteome</keyword>
<dbReference type="AlphaFoldDB" id="A0A158BFU3"/>
<name>A0A158BFU3_9BURK</name>
<gene>
    <name evidence="1" type="ORF">AWB83_03203</name>
</gene>
<sequence>MTTPYRQYRGFDIFLLVYPHRATQTGFAHNYDEGFDASVRISQSNADTASSHSRVFRVPVSRPFENGGDARRACAVYAERLIDGRGLDQRTWDWH</sequence>
<reference evidence="1" key="1">
    <citation type="submission" date="2016-01" db="EMBL/GenBank/DDBJ databases">
        <authorList>
            <person name="Peeters C."/>
        </authorList>
    </citation>
    <scope>NUCLEOTIDE SEQUENCE [LARGE SCALE GENOMIC DNA]</scope>
    <source>
        <strain evidence="1">LMG 29326</strain>
    </source>
</reference>
<evidence type="ECO:0000313" key="2">
    <source>
        <dbReference type="Proteomes" id="UP000054978"/>
    </source>
</evidence>
<dbReference type="EMBL" id="FCOB02000014">
    <property type="protein sequence ID" value="SAK68944.1"/>
    <property type="molecule type" value="Genomic_DNA"/>
</dbReference>
<proteinExistence type="predicted"/>
<accession>A0A158BFU3</accession>